<name>A0A6J8A310_MYTCO</name>
<keyword evidence="3" id="KW-1133">Transmembrane helix</keyword>
<dbReference type="SUPFAM" id="SSF49899">
    <property type="entry name" value="Concanavalin A-like lectins/glucanases"/>
    <property type="match status" value="1"/>
</dbReference>
<dbReference type="InterPro" id="IPR001881">
    <property type="entry name" value="EGF-like_Ca-bd_dom"/>
</dbReference>
<dbReference type="OrthoDB" id="6252479at2759"/>
<organism evidence="5 6">
    <name type="scientific">Mytilus coruscus</name>
    <name type="common">Sea mussel</name>
    <dbReference type="NCBI Taxonomy" id="42192"/>
    <lineage>
        <taxon>Eukaryota</taxon>
        <taxon>Metazoa</taxon>
        <taxon>Spiralia</taxon>
        <taxon>Lophotrochozoa</taxon>
        <taxon>Mollusca</taxon>
        <taxon>Bivalvia</taxon>
        <taxon>Autobranchia</taxon>
        <taxon>Pteriomorphia</taxon>
        <taxon>Mytilida</taxon>
        <taxon>Mytiloidea</taxon>
        <taxon>Mytilidae</taxon>
        <taxon>Mytilinae</taxon>
        <taxon>Mytilus</taxon>
    </lineage>
</organism>
<evidence type="ECO:0000313" key="6">
    <source>
        <dbReference type="Proteomes" id="UP000507470"/>
    </source>
</evidence>
<feature type="domain" description="EGF-like" evidence="4">
    <location>
        <begin position="33"/>
        <end position="69"/>
    </location>
</feature>
<dbReference type="InterPro" id="IPR001791">
    <property type="entry name" value="Laminin_G"/>
</dbReference>
<dbReference type="PROSITE" id="PS00022">
    <property type="entry name" value="EGF_1"/>
    <property type="match status" value="1"/>
</dbReference>
<dbReference type="InterPro" id="IPR000742">
    <property type="entry name" value="EGF"/>
</dbReference>
<feature type="transmembrane region" description="Helical" evidence="3">
    <location>
        <begin position="239"/>
        <end position="264"/>
    </location>
</feature>
<keyword evidence="2" id="KW-0245">EGF-like domain</keyword>
<protein>
    <submittedName>
        <fullName evidence="5">FAT4</fullName>
    </submittedName>
</protein>
<dbReference type="SMART" id="SM00181">
    <property type="entry name" value="EGF"/>
    <property type="match status" value="1"/>
</dbReference>
<dbReference type="Proteomes" id="UP000507470">
    <property type="component" value="Unassembled WGS sequence"/>
</dbReference>
<proteinExistence type="predicted"/>
<dbReference type="Pfam" id="PF00008">
    <property type="entry name" value="EGF"/>
    <property type="match status" value="1"/>
</dbReference>
<evidence type="ECO:0000256" key="1">
    <source>
        <dbReference type="ARBA" id="ARBA00023157"/>
    </source>
</evidence>
<dbReference type="Gene3D" id="2.10.25.10">
    <property type="entry name" value="Laminin"/>
    <property type="match status" value="1"/>
</dbReference>
<dbReference type="AlphaFoldDB" id="A0A6J8A310"/>
<keyword evidence="3" id="KW-0472">Membrane</keyword>
<dbReference type="CDD" id="cd00054">
    <property type="entry name" value="EGF_CA"/>
    <property type="match status" value="1"/>
</dbReference>
<dbReference type="Pfam" id="PF02210">
    <property type="entry name" value="Laminin_G_2"/>
    <property type="match status" value="1"/>
</dbReference>
<dbReference type="EMBL" id="CACVKT020000521">
    <property type="protein sequence ID" value="CAC5359846.1"/>
    <property type="molecule type" value="Genomic_DNA"/>
</dbReference>
<accession>A0A6J8A310</accession>
<keyword evidence="3" id="KW-0812">Transmembrane</keyword>
<keyword evidence="1 2" id="KW-1015">Disulfide bond</keyword>
<evidence type="ECO:0000259" key="4">
    <source>
        <dbReference type="PROSITE" id="PS50026"/>
    </source>
</evidence>
<sequence>MREFKINNEDYLHSKDPLEEQGVDNNACPRQQGQSSCSDAVCHNRGRCVDEWNTVSCRCAPGFHGNLCQQEFKPFGFGASAYVVSKQKESYQGHVLVSESRRHRAADTSSVFIRFRITNSGLLFYSERGPRSSVLYIDDQVLKYTITESTSNQITVEVKDDSIHDGSWHNATVIITDRQRSTILLMFDDKSSSKSNVQTAFKFSDVHVTQMSLGGTTKTVSVDGGLNDLPSKPGEDEPLGIGVLVVIAFFGVLLIVIVVIFLVYRFHGQRKETAAKQNGYVNKGFGSGYSPGDSGYGDNDFIHQHVNQSIKNSSHYAVSNGRLPSRPDLINVDGRRSVLPLKIDDGTVIINIGDIHLTGNEDSPELYDLENASSIAPSDIDVSYYYGASRHGKGQSYRDNYKKTVIKD</sequence>
<gene>
    <name evidence="5" type="ORF">MCOR_2553</name>
</gene>
<evidence type="ECO:0000256" key="2">
    <source>
        <dbReference type="PROSITE-ProRule" id="PRU00076"/>
    </source>
</evidence>
<dbReference type="PROSITE" id="PS50026">
    <property type="entry name" value="EGF_3"/>
    <property type="match status" value="1"/>
</dbReference>
<evidence type="ECO:0000256" key="3">
    <source>
        <dbReference type="SAM" id="Phobius"/>
    </source>
</evidence>
<comment type="caution">
    <text evidence="2">Lacks conserved residue(s) required for the propagation of feature annotation.</text>
</comment>
<dbReference type="InterPro" id="IPR013320">
    <property type="entry name" value="ConA-like_dom_sf"/>
</dbReference>
<dbReference type="GO" id="GO:0005509">
    <property type="term" value="F:calcium ion binding"/>
    <property type="evidence" value="ECO:0007669"/>
    <property type="project" value="InterPro"/>
</dbReference>
<dbReference type="PROSITE" id="PS01186">
    <property type="entry name" value="EGF_2"/>
    <property type="match status" value="1"/>
</dbReference>
<evidence type="ECO:0000313" key="5">
    <source>
        <dbReference type="EMBL" id="CAC5359846.1"/>
    </source>
</evidence>
<dbReference type="SMART" id="SM00179">
    <property type="entry name" value="EGF_CA"/>
    <property type="match status" value="1"/>
</dbReference>
<feature type="disulfide bond" evidence="2">
    <location>
        <begin position="59"/>
        <end position="68"/>
    </location>
</feature>
<keyword evidence="6" id="KW-1185">Reference proteome</keyword>
<dbReference type="Gene3D" id="2.60.120.200">
    <property type="match status" value="1"/>
</dbReference>
<reference evidence="5 6" key="1">
    <citation type="submission" date="2020-06" db="EMBL/GenBank/DDBJ databases">
        <authorList>
            <person name="Li R."/>
            <person name="Bekaert M."/>
        </authorList>
    </citation>
    <scope>NUCLEOTIDE SEQUENCE [LARGE SCALE GENOMIC DNA]</scope>
    <source>
        <strain evidence="6">wild</strain>
    </source>
</reference>